<evidence type="ECO:0000313" key="2">
    <source>
        <dbReference type="EMBL" id="TQV74183.1"/>
    </source>
</evidence>
<dbReference type="EMBL" id="VHSG01000017">
    <property type="protein sequence ID" value="TQV74183.1"/>
    <property type="molecule type" value="Genomic_DNA"/>
</dbReference>
<name>A0A545TAD8_9GAMM</name>
<organism evidence="2 3">
    <name type="scientific">Exilibacterium tricleocarpae</name>
    <dbReference type="NCBI Taxonomy" id="2591008"/>
    <lineage>
        <taxon>Bacteria</taxon>
        <taxon>Pseudomonadati</taxon>
        <taxon>Pseudomonadota</taxon>
        <taxon>Gammaproteobacteria</taxon>
        <taxon>Cellvibrionales</taxon>
        <taxon>Cellvibrionaceae</taxon>
        <taxon>Exilibacterium</taxon>
    </lineage>
</organism>
<proteinExistence type="predicted"/>
<gene>
    <name evidence="2" type="ORF">FKG94_16380</name>
</gene>
<dbReference type="OrthoDB" id="9772090at2"/>
<evidence type="ECO:0000313" key="3">
    <source>
        <dbReference type="Proteomes" id="UP000319732"/>
    </source>
</evidence>
<dbReference type="RefSeq" id="WP_142905406.1">
    <property type="nucleotide sequence ID" value="NZ_ML660096.1"/>
</dbReference>
<feature type="domain" description="Nucleotide modification associated" evidence="1">
    <location>
        <begin position="2"/>
        <end position="265"/>
    </location>
</feature>
<keyword evidence="3" id="KW-1185">Reference proteome</keyword>
<dbReference type="Pfam" id="PF18754">
    <property type="entry name" value="Nmad3"/>
    <property type="match status" value="1"/>
</dbReference>
<dbReference type="AlphaFoldDB" id="A0A545TAD8"/>
<sequence length="282" mass="31515">MRIILSRKGFDSGAGGCPSPLFPDGTCYALPIPDPQSRITYGELHHGQTNIGELVRDLTGGTYGPEHGAHLDPDIQPHAYPRQAGWRPLLGQTHAAQGHLRKQNVDVGDLFLFFGLFRPVAHTGNGWRFIKQAPARHALWGWLQIDKVVKVDTLNPAALPWVRYHPHLQMAADKNNTLYIATERLHLNGRQLAAPGAGSFARLGDRQQLTAPDAKSPTCWRLPLGFFPALGKVPLSYHHRRDRWRKDKNYCYLTSAARGQEFVLDTAQYPEVLGWLQALLTT</sequence>
<dbReference type="InterPro" id="IPR041135">
    <property type="entry name" value="Nmad3"/>
</dbReference>
<dbReference type="Proteomes" id="UP000319732">
    <property type="component" value="Unassembled WGS sequence"/>
</dbReference>
<accession>A0A545TAD8</accession>
<protein>
    <recommendedName>
        <fullName evidence="1">Nucleotide modification associated domain-containing protein</fullName>
    </recommendedName>
</protein>
<evidence type="ECO:0000259" key="1">
    <source>
        <dbReference type="Pfam" id="PF18754"/>
    </source>
</evidence>
<comment type="caution">
    <text evidence="2">The sequence shown here is derived from an EMBL/GenBank/DDBJ whole genome shotgun (WGS) entry which is preliminary data.</text>
</comment>
<reference evidence="2 3" key="1">
    <citation type="submission" date="2019-06" db="EMBL/GenBank/DDBJ databases">
        <title>Whole genome sequence for Cellvibrionaceae sp. R142.</title>
        <authorList>
            <person name="Wang G."/>
        </authorList>
    </citation>
    <scope>NUCLEOTIDE SEQUENCE [LARGE SCALE GENOMIC DNA]</scope>
    <source>
        <strain evidence="2 3">R142</strain>
    </source>
</reference>